<protein>
    <recommendedName>
        <fullName evidence="2">non-specific serine/threonine protein kinase</fullName>
        <ecNumber evidence="2">2.7.11.1</ecNumber>
    </recommendedName>
</protein>
<reference evidence="6 7" key="1">
    <citation type="submission" date="2019-09" db="EMBL/GenBank/DDBJ databases">
        <title>Bird 10,000 Genomes (B10K) Project - Family phase.</title>
        <authorList>
            <person name="Zhang G."/>
        </authorList>
    </citation>
    <scope>NUCLEOTIDE SEQUENCE [LARGE SCALE GENOMIC DNA]</scope>
    <source>
        <strain evidence="6">B10K-DU-001-26</strain>
        <tissue evidence="6">Muscle</tissue>
    </source>
</reference>
<dbReference type="PANTHER" id="PTHR45832">
    <property type="entry name" value="SERINE/THREONINE-PROTEIN KINASE SAMKA-RELATED-RELATED"/>
    <property type="match status" value="1"/>
</dbReference>
<dbReference type="Pfam" id="PF00069">
    <property type="entry name" value="Pkinase"/>
    <property type="match status" value="1"/>
</dbReference>
<proteinExistence type="inferred from homology"/>
<dbReference type="AlphaFoldDB" id="A0A7K9QMV1"/>
<keyword evidence="3" id="KW-0547">Nucleotide-binding</keyword>
<evidence type="ECO:0000256" key="4">
    <source>
        <dbReference type="ARBA" id="ARBA00022840"/>
    </source>
</evidence>
<evidence type="ECO:0000256" key="1">
    <source>
        <dbReference type="ARBA" id="ARBA00008874"/>
    </source>
</evidence>
<feature type="domain" description="Protein kinase" evidence="5">
    <location>
        <begin position="1"/>
        <end position="77"/>
    </location>
</feature>
<evidence type="ECO:0000259" key="5">
    <source>
        <dbReference type="PROSITE" id="PS50011"/>
    </source>
</evidence>
<keyword evidence="7" id="KW-1185">Reference proteome</keyword>
<organism evidence="6 7">
    <name type="scientific">Irena cyanogastra</name>
    <name type="common">Philippine fairy-bluebird</name>
    <dbReference type="NCBI Taxonomy" id="175120"/>
    <lineage>
        <taxon>Eukaryota</taxon>
        <taxon>Metazoa</taxon>
        <taxon>Chordata</taxon>
        <taxon>Craniata</taxon>
        <taxon>Vertebrata</taxon>
        <taxon>Euteleostomi</taxon>
        <taxon>Archelosauria</taxon>
        <taxon>Archosauria</taxon>
        <taxon>Dinosauria</taxon>
        <taxon>Saurischia</taxon>
        <taxon>Theropoda</taxon>
        <taxon>Coelurosauria</taxon>
        <taxon>Aves</taxon>
        <taxon>Neognathae</taxon>
        <taxon>Neoaves</taxon>
        <taxon>Telluraves</taxon>
        <taxon>Australaves</taxon>
        <taxon>Passeriformes</taxon>
        <taxon>Corvoidea</taxon>
        <taxon>Irenidae</taxon>
        <taxon>Irena</taxon>
    </lineage>
</organism>
<feature type="non-terminal residue" evidence="6">
    <location>
        <position position="77"/>
    </location>
</feature>
<dbReference type="PANTHER" id="PTHR45832:SF22">
    <property type="entry name" value="SERINE_THREONINE-PROTEIN KINASE SAMKA-RELATED"/>
    <property type="match status" value="1"/>
</dbReference>
<evidence type="ECO:0000256" key="2">
    <source>
        <dbReference type="ARBA" id="ARBA00012513"/>
    </source>
</evidence>
<keyword evidence="6" id="KW-0808">Transferase</keyword>
<comment type="caution">
    <text evidence="6">The sequence shown here is derived from an EMBL/GenBank/DDBJ whole genome shotgun (WGS) entry which is preliminary data.</text>
</comment>
<dbReference type="InterPro" id="IPR051931">
    <property type="entry name" value="PAK3-like"/>
</dbReference>
<gene>
    <name evidence="6" type="primary">Pak1_1</name>
    <name evidence="6" type="ORF">IRECYA_R10583</name>
</gene>
<dbReference type="InterPro" id="IPR000719">
    <property type="entry name" value="Prot_kinase_dom"/>
</dbReference>
<evidence type="ECO:0000256" key="3">
    <source>
        <dbReference type="ARBA" id="ARBA00022741"/>
    </source>
</evidence>
<dbReference type="Gene3D" id="3.30.200.20">
    <property type="entry name" value="Phosphorylase Kinase, domain 1"/>
    <property type="match status" value="1"/>
</dbReference>
<keyword evidence="4" id="KW-0067">ATP-binding</keyword>
<dbReference type="InterPro" id="IPR011009">
    <property type="entry name" value="Kinase-like_dom_sf"/>
</dbReference>
<feature type="non-terminal residue" evidence="6">
    <location>
        <position position="1"/>
    </location>
</feature>
<dbReference type="EMBL" id="VWZV01008137">
    <property type="protein sequence ID" value="NXI12818.1"/>
    <property type="molecule type" value="Genomic_DNA"/>
</dbReference>
<dbReference type="PROSITE" id="PS50011">
    <property type="entry name" value="PROTEIN_KINASE_DOM"/>
    <property type="match status" value="1"/>
</dbReference>
<dbReference type="Proteomes" id="UP000530962">
    <property type="component" value="Unassembled WGS sequence"/>
</dbReference>
<comment type="similarity">
    <text evidence="1">Belongs to the protein kinase superfamily. STE Ser/Thr protein kinase family. STE20 subfamily.</text>
</comment>
<dbReference type="EC" id="2.7.11.1" evidence="2"/>
<dbReference type="SUPFAM" id="SSF56112">
    <property type="entry name" value="Protein kinase-like (PK-like)"/>
    <property type="match status" value="1"/>
</dbReference>
<dbReference type="GO" id="GO:0005524">
    <property type="term" value="F:ATP binding"/>
    <property type="evidence" value="ECO:0007669"/>
    <property type="project" value="UniProtKB-KW"/>
</dbReference>
<evidence type="ECO:0000313" key="7">
    <source>
        <dbReference type="Proteomes" id="UP000530962"/>
    </source>
</evidence>
<name>A0A7K9QMV1_IRECY</name>
<sequence length="77" mass="8738">VAIKKINLQGLRKKELKVNELMVMKMNRSPNLVKCLDSYLVDNQLWLVMEFLDGGTLSDIISKTSLSEDEIAAISRE</sequence>
<keyword evidence="6" id="KW-0418">Kinase</keyword>
<dbReference type="GO" id="GO:0004674">
    <property type="term" value="F:protein serine/threonine kinase activity"/>
    <property type="evidence" value="ECO:0007669"/>
    <property type="project" value="UniProtKB-EC"/>
</dbReference>
<evidence type="ECO:0000313" key="6">
    <source>
        <dbReference type="EMBL" id="NXI12818.1"/>
    </source>
</evidence>
<accession>A0A7K9QMV1</accession>